<dbReference type="AlphaFoldDB" id="A0A8B2VJP7"/>
<dbReference type="EMBL" id="MVCE01000001">
    <property type="protein sequence ID" value="PGF36211.1"/>
    <property type="molecule type" value="Genomic_DNA"/>
</dbReference>
<comment type="caution">
    <text evidence="1">The sequence shown here is derived from an EMBL/GenBank/DDBJ whole genome shotgun (WGS) entry which is preliminary data.</text>
</comment>
<name>A0A8B2VJP7_CUTAC</name>
<evidence type="ECO:0000313" key="1">
    <source>
        <dbReference type="EMBL" id="PGF36211.1"/>
    </source>
</evidence>
<accession>A0A8B2VJP7</accession>
<evidence type="ECO:0000313" key="2">
    <source>
        <dbReference type="Proteomes" id="UP000226191"/>
    </source>
</evidence>
<sequence length="67" mass="7608">MLHTGMNSTISWAPQSRSPERHFHQFLTSKITERKISNCPRINFIFGVLGIPSGHACNKPRRVYAPS</sequence>
<organism evidence="1 2">
    <name type="scientific">Cutibacterium acnes</name>
    <name type="common">Propionibacterium acnes</name>
    <dbReference type="NCBI Taxonomy" id="1747"/>
    <lineage>
        <taxon>Bacteria</taxon>
        <taxon>Bacillati</taxon>
        <taxon>Actinomycetota</taxon>
        <taxon>Actinomycetes</taxon>
        <taxon>Propionibacteriales</taxon>
        <taxon>Propionibacteriaceae</taxon>
        <taxon>Cutibacterium</taxon>
    </lineage>
</organism>
<dbReference type="Proteomes" id="UP000226191">
    <property type="component" value="Unassembled WGS sequence"/>
</dbReference>
<reference evidence="1 2" key="1">
    <citation type="submission" date="2017-02" db="EMBL/GenBank/DDBJ databases">
        <title>Prevalence of linear plasmids in Cutibacterium acnes isolates obtained from cancerous prostatic tissue.</title>
        <authorList>
            <person name="Davidsson S."/>
            <person name="Bruggemann H."/>
        </authorList>
    </citation>
    <scope>NUCLEOTIDE SEQUENCE [LARGE SCALE GENOMIC DNA]</scope>
    <source>
        <strain evidence="1 2">11-78</strain>
    </source>
</reference>
<gene>
    <name evidence="1" type="ORF">B1B09_00720</name>
</gene>
<protein>
    <submittedName>
        <fullName evidence="1">Uncharacterized protein</fullName>
    </submittedName>
</protein>
<proteinExistence type="predicted"/>